<evidence type="ECO:0000256" key="8">
    <source>
        <dbReference type="ARBA" id="ARBA00022989"/>
    </source>
</evidence>
<dbReference type="InterPro" id="IPR037682">
    <property type="entry name" value="TonB_C"/>
</dbReference>
<organism evidence="12">
    <name type="scientific">candidate division WOR-3 bacterium</name>
    <dbReference type="NCBI Taxonomy" id="2052148"/>
    <lineage>
        <taxon>Bacteria</taxon>
        <taxon>Bacteria division WOR-3</taxon>
    </lineage>
</organism>
<keyword evidence="7" id="KW-0653">Protein transport</keyword>
<dbReference type="InterPro" id="IPR006260">
    <property type="entry name" value="TonB/TolA_C"/>
</dbReference>
<evidence type="ECO:0000256" key="10">
    <source>
        <dbReference type="SAM" id="Phobius"/>
    </source>
</evidence>
<dbReference type="NCBIfam" id="TIGR01352">
    <property type="entry name" value="tonB_Cterm"/>
    <property type="match status" value="1"/>
</dbReference>
<dbReference type="GO" id="GO:0055085">
    <property type="term" value="P:transmembrane transport"/>
    <property type="evidence" value="ECO:0007669"/>
    <property type="project" value="InterPro"/>
</dbReference>
<evidence type="ECO:0000313" key="12">
    <source>
        <dbReference type="EMBL" id="HDI82348.1"/>
    </source>
</evidence>
<dbReference type="InterPro" id="IPR051045">
    <property type="entry name" value="TonB-dependent_transducer"/>
</dbReference>
<dbReference type="Proteomes" id="UP000885847">
    <property type="component" value="Unassembled WGS sequence"/>
</dbReference>
<accession>A0A7C0VBJ5</accession>
<gene>
    <name evidence="12" type="ORF">ENF18_00980</name>
</gene>
<dbReference type="Pfam" id="PF03544">
    <property type="entry name" value="TonB_C"/>
    <property type="match status" value="1"/>
</dbReference>
<protein>
    <submittedName>
        <fullName evidence="12">Energy transducer TonB</fullName>
    </submittedName>
</protein>
<comment type="subcellular location">
    <subcellularLocation>
        <location evidence="1">Cell inner membrane</location>
        <topology evidence="1">Single-pass membrane protein</topology>
        <orientation evidence="1">Periplasmic side</orientation>
    </subcellularLocation>
</comment>
<evidence type="ECO:0000259" key="11">
    <source>
        <dbReference type="PROSITE" id="PS52015"/>
    </source>
</evidence>
<dbReference type="Gene3D" id="3.30.1150.10">
    <property type="match status" value="1"/>
</dbReference>
<evidence type="ECO:0000256" key="5">
    <source>
        <dbReference type="ARBA" id="ARBA00022519"/>
    </source>
</evidence>
<proteinExistence type="inferred from homology"/>
<dbReference type="EMBL" id="DQWE01000044">
    <property type="protein sequence ID" value="HDI82348.1"/>
    <property type="molecule type" value="Genomic_DNA"/>
</dbReference>
<evidence type="ECO:0000256" key="1">
    <source>
        <dbReference type="ARBA" id="ARBA00004383"/>
    </source>
</evidence>
<reference evidence="12" key="1">
    <citation type="journal article" date="2020" name="mSystems">
        <title>Genome- and Community-Level Interaction Insights into Carbon Utilization and Element Cycling Functions of Hydrothermarchaeota in Hydrothermal Sediment.</title>
        <authorList>
            <person name="Zhou Z."/>
            <person name="Liu Y."/>
            <person name="Xu W."/>
            <person name="Pan J."/>
            <person name="Luo Z.H."/>
            <person name="Li M."/>
        </authorList>
    </citation>
    <scope>NUCLEOTIDE SEQUENCE [LARGE SCALE GENOMIC DNA]</scope>
    <source>
        <strain evidence="12">HyVt-102</strain>
    </source>
</reference>
<dbReference type="GO" id="GO:0015031">
    <property type="term" value="P:protein transport"/>
    <property type="evidence" value="ECO:0007669"/>
    <property type="project" value="UniProtKB-KW"/>
</dbReference>
<comment type="caution">
    <text evidence="12">The sequence shown here is derived from an EMBL/GenBank/DDBJ whole genome shotgun (WGS) entry which is preliminary data.</text>
</comment>
<evidence type="ECO:0000256" key="9">
    <source>
        <dbReference type="ARBA" id="ARBA00023136"/>
    </source>
</evidence>
<keyword evidence="5" id="KW-0997">Cell inner membrane</keyword>
<keyword evidence="4" id="KW-1003">Cell membrane</keyword>
<dbReference type="GO" id="GO:0031992">
    <property type="term" value="F:energy transducer activity"/>
    <property type="evidence" value="ECO:0007669"/>
    <property type="project" value="TreeGrafter"/>
</dbReference>
<name>A0A7C0VBJ5_UNCW3</name>
<dbReference type="PANTHER" id="PTHR33446:SF2">
    <property type="entry name" value="PROTEIN TONB"/>
    <property type="match status" value="1"/>
</dbReference>
<dbReference type="SUPFAM" id="SSF74653">
    <property type="entry name" value="TolA/TonB C-terminal domain"/>
    <property type="match status" value="1"/>
</dbReference>
<keyword evidence="9 10" id="KW-0472">Membrane</keyword>
<dbReference type="PANTHER" id="PTHR33446">
    <property type="entry name" value="PROTEIN TONB-RELATED"/>
    <property type="match status" value="1"/>
</dbReference>
<dbReference type="PROSITE" id="PS52015">
    <property type="entry name" value="TONB_CTD"/>
    <property type="match status" value="1"/>
</dbReference>
<keyword evidence="8 10" id="KW-1133">Transmembrane helix</keyword>
<evidence type="ECO:0000256" key="3">
    <source>
        <dbReference type="ARBA" id="ARBA00022448"/>
    </source>
</evidence>
<sequence length="198" mass="22488">MDLKKSYPIHLRIGFLSVIVGFILAFLLVPKHEVKVKLPDLPPPVTILSPDQIIENIIEPPLPSRPVMPVEAENDAEVEQSTIGRTDIFTQESDEIIDEYVFVPHTKDPVPLNLEQVRRELEYPEIAVKLGIEGRVFVLVFVDREGRVRKAKIAKGVHPLLDESALKAAMKLRFSPAYQRDKPVALWATVYFDFILTQ</sequence>
<comment type="similarity">
    <text evidence="2">Belongs to the TonB family.</text>
</comment>
<keyword evidence="3" id="KW-0813">Transport</keyword>
<keyword evidence="6 10" id="KW-0812">Transmembrane</keyword>
<evidence type="ECO:0000256" key="2">
    <source>
        <dbReference type="ARBA" id="ARBA00006555"/>
    </source>
</evidence>
<evidence type="ECO:0000256" key="4">
    <source>
        <dbReference type="ARBA" id="ARBA00022475"/>
    </source>
</evidence>
<feature type="transmembrane region" description="Helical" evidence="10">
    <location>
        <begin position="12"/>
        <end position="29"/>
    </location>
</feature>
<dbReference type="GO" id="GO:0098797">
    <property type="term" value="C:plasma membrane protein complex"/>
    <property type="evidence" value="ECO:0007669"/>
    <property type="project" value="TreeGrafter"/>
</dbReference>
<feature type="domain" description="TonB C-terminal" evidence="11">
    <location>
        <begin position="108"/>
        <end position="198"/>
    </location>
</feature>
<evidence type="ECO:0000256" key="6">
    <source>
        <dbReference type="ARBA" id="ARBA00022692"/>
    </source>
</evidence>
<evidence type="ECO:0000256" key="7">
    <source>
        <dbReference type="ARBA" id="ARBA00022927"/>
    </source>
</evidence>
<dbReference type="AlphaFoldDB" id="A0A7C0VBJ5"/>